<gene>
    <name evidence="8" type="ORF">ROR02_02370</name>
</gene>
<accession>A0A512H3R1</accession>
<evidence type="ECO:0000256" key="5">
    <source>
        <dbReference type="ARBA" id="ARBA00022989"/>
    </source>
</evidence>
<reference evidence="8 9" key="1">
    <citation type="submission" date="2019-07" db="EMBL/GenBank/DDBJ databases">
        <title>Whole genome shotgun sequence of Rhodospirillum oryzae NBRC 107573.</title>
        <authorList>
            <person name="Hosoyama A."/>
            <person name="Uohara A."/>
            <person name="Ohji S."/>
            <person name="Ichikawa N."/>
        </authorList>
    </citation>
    <scope>NUCLEOTIDE SEQUENCE [LARGE SCALE GENOMIC DNA]</scope>
    <source>
        <strain evidence="8 9">NBRC 107573</strain>
    </source>
</reference>
<comment type="subcellular location">
    <subcellularLocation>
        <location evidence="1">Cell inner membrane</location>
    </subcellularLocation>
</comment>
<dbReference type="PANTHER" id="PTHR30462">
    <property type="entry name" value="INTERMEMBRANE TRANSPORT PROTEIN PQIB-RELATED"/>
    <property type="match status" value="1"/>
</dbReference>
<name>A0A512H3R1_9PROT</name>
<feature type="transmembrane region" description="Helical" evidence="7">
    <location>
        <begin position="196"/>
        <end position="215"/>
    </location>
</feature>
<dbReference type="AlphaFoldDB" id="A0A512H3R1"/>
<protein>
    <submittedName>
        <fullName evidence="8">Paraquat-inducible protein</fullName>
    </submittedName>
</protein>
<keyword evidence="5 7" id="KW-1133">Transmembrane helix</keyword>
<evidence type="ECO:0000256" key="2">
    <source>
        <dbReference type="ARBA" id="ARBA00022475"/>
    </source>
</evidence>
<organism evidence="8 9">
    <name type="scientific">Pararhodospirillum oryzae</name>
    <dbReference type="NCBI Taxonomy" id="478448"/>
    <lineage>
        <taxon>Bacteria</taxon>
        <taxon>Pseudomonadati</taxon>
        <taxon>Pseudomonadota</taxon>
        <taxon>Alphaproteobacteria</taxon>
        <taxon>Rhodospirillales</taxon>
        <taxon>Rhodospirillaceae</taxon>
        <taxon>Pararhodospirillum</taxon>
    </lineage>
</organism>
<keyword evidence="3" id="KW-0997">Cell inner membrane</keyword>
<dbReference type="InterPro" id="IPR051800">
    <property type="entry name" value="PqiA-PqiB_transport"/>
</dbReference>
<evidence type="ECO:0000256" key="1">
    <source>
        <dbReference type="ARBA" id="ARBA00004533"/>
    </source>
</evidence>
<evidence type="ECO:0000256" key="3">
    <source>
        <dbReference type="ARBA" id="ARBA00022519"/>
    </source>
</evidence>
<evidence type="ECO:0000313" key="9">
    <source>
        <dbReference type="Proteomes" id="UP000321567"/>
    </source>
</evidence>
<dbReference type="InterPro" id="IPR007498">
    <property type="entry name" value="PqiA-like"/>
</dbReference>
<sequence length="229" mass="24277">MTLAMRSQPAPDPAPPAAAPPLRACEAGLIACSICGTVSRAEPEGMPPGAEARCPTCATPLEARRPDSLARTWALLLAAAILYIPATTLPIMVRSSLWGNGQETIMGGVVYFWTSGSQGLAILIFSVSILIPLLKMASLAVLAASVSLGRPGTRWRMGLYRLIEFIGRWSMLDVFVVALMVALVRFRTVAEIEAGPAAAAFGAVVVLTMLATHAFDPRLMWDKPGSSSR</sequence>
<dbReference type="Pfam" id="PF04403">
    <property type="entry name" value="PqiA"/>
    <property type="match status" value="1"/>
</dbReference>
<dbReference type="GO" id="GO:0005886">
    <property type="term" value="C:plasma membrane"/>
    <property type="evidence" value="ECO:0007669"/>
    <property type="project" value="UniProtKB-SubCell"/>
</dbReference>
<dbReference type="Proteomes" id="UP000321567">
    <property type="component" value="Unassembled WGS sequence"/>
</dbReference>
<dbReference type="PANTHER" id="PTHR30462:SF3">
    <property type="entry name" value="INTERMEMBRANE TRANSPORT PROTEIN PQIA"/>
    <property type="match status" value="1"/>
</dbReference>
<feature type="transmembrane region" description="Helical" evidence="7">
    <location>
        <begin position="73"/>
        <end position="93"/>
    </location>
</feature>
<keyword evidence="2" id="KW-1003">Cell membrane</keyword>
<feature type="transmembrane region" description="Helical" evidence="7">
    <location>
        <begin position="165"/>
        <end position="184"/>
    </location>
</feature>
<keyword evidence="6 7" id="KW-0472">Membrane</keyword>
<evidence type="ECO:0000256" key="4">
    <source>
        <dbReference type="ARBA" id="ARBA00022692"/>
    </source>
</evidence>
<keyword evidence="9" id="KW-1185">Reference proteome</keyword>
<dbReference type="EMBL" id="BJZO01000004">
    <property type="protein sequence ID" value="GEO80106.1"/>
    <property type="molecule type" value="Genomic_DNA"/>
</dbReference>
<keyword evidence="4 7" id="KW-0812">Transmembrane</keyword>
<evidence type="ECO:0000313" key="8">
    <source>
        <dbReference type="EMBL" id="GEO80106.1"/>
    </source>
</evidence>
<proteinExistence type="predicted"/>
<evidence type="ECO:0000256" key="7">
    <source>
        <dbReference type="SAM" id="Phobius"/>
    </source>
</evidence>
<feature type="transmembrane region" description="Helical" evidence="7">
    <location>
        <begin position="120"/>
        <end position="144"/>
    </location>
</feature>
<evidence type="ECO:0000256" key="6">
    <source>
        <dbReference type="ARBA" id="ARBA00023136"/>
    </source>
</evidence>
<comment type="caution">
    <text evidence="8">The sequence shown here is derived from an EMBL/GenBank/DDBJ whole genome shotgun (WGS) entry which is preliminary data.</text>
</comment>